<dbReference type="AlphaFoldDB" id="A0A0D0JX84"/>
<gene>
    <name evidence="1" type="ORF">RU08_12690</name>
</gene>
<comment type="caution">
    <text evidence="1">The sequence shown here is derived from an EMBL/GenBank/DDBJ whole genome shotgun (WGS) entry which is preliminary data.</text>
</comment>
<proteinExistence type="predicted"/>
<protein>
    <submittedName>
        <fullName evidence="1">Uncharacterized protein</fullName>
    </submittedName>
</protein>
<name>A0A0D0JX84_9PSED</name>
<accession>A0A0D0JX84</accession>
<organism evidence="1 2">
    <name type="scientific">Pseudomonas fulva</name>
    <dbReference type="NCBI Taxonomy" id="47880"/>
    <lineage>
        <taxon>Bacteria</taxon>
        <taxon>Pseudomonadati</taxon>
        <taxon>Pseudomonadota</taxon>
        <taxon>Gammaproteobacteria</taxon>
        <taxon>Pseudomonadales</taxon>
        <taxon>Pseudomonadaceae</taxon>
        <taxon>Pseudomonas</taxon>
    </lineage>
</organism>
<reference evidence="1 2" key="1">
    <citation type="submission" date="2014-12" db="EMBL/GenBank/DDBJ databases">
        <title>16Stimator: statistical estimation of ribosomal gene copy numbers from draft genome assemblies.</title>
        <authorList>
            <person name="Perisin M.A."/>
            <person name="Vetter M."/>
            <person name="Gilbert J.A."/>
            <person name="Bergelson J."/>
        </authorList>
    </citation>
    <scope>NUCLEOTIDE SEQUENCE [LARGE SCALE GENOMIC DNA]</scope>
    <source>
        <strain evidence="1 2">MEJ086</strain>
    </source>
</reference>
<dbReference type="Proteomes" id="UP000032068">
    <property type="component" value="Unassembled WGS sequence"/>
</dbReference>
<evidence type="ECO:0000313" key="2">
    <source>
        <dbReference type="Proteomes" id="UP000032068"/>
    </source>
</evidence>
<evidence type="ECO:0000313" key="1">
    <source>
        <dbReference type="EMBL" id="KIQ00249.1"/>
    </source>
</evidence>
<dbReference type="EMBL" id="JXQW01000029">
    <property type="protein sequence ID" value="KIQ00249.1"/>
    <property type="molecule type" value="Genomic_DNA"/>
</dbReference>
<sequence>MALRFGQAERASGYFEAVRLQLADSLYKEKAITYFISTDTEILIGKAFAALAIMCGRPV</sequence>